<dbReference type="Proteomes" id="UP000784294">
    <property type="component" value="Unassembled WGS sequence"/>
</dbReference>
<evidence type="ECO:0000313" key="3">
    <source>
        <dbReference type="Proteomes" id="UP000784294"/>
    </source>
</evidence>
<evidence type="ECO:0000256" key="1">
    <source>
        <dbReference type="SAM" id="MobiDB-lite"/>
    </source>
</evidence>
<sequence length="181" mass="19606">MFKNLWVPQDIGTAAYRSPSLPESELCGHLGPSERQSATRLPPASLGCVGLGTGFQAGGHRGSLDRNGAVTMDELALTEANVAQRIHVVGCLSRKDHVHVNSVNGVYDSETKVAEAEEQEEEEQEEQEEEEEEEAVTTASDEETSLVGFGLPSCRSDKPARSDFVASASDSWPFKRDRSEA</sequence>
<reference evidence="2" key="1">
    <citation type="submission" date="2018-11" db="EMBL/GenBank/DDBJ databases">
        <authorList>
            <consortium name="Pathogen Informatics"/>
        </authorList>
    </citation>
    <scope>NUCLEOTIDE SEQUENCE</scope>
</reference>
<evidence type="ECO:0000313" key="2">
    <source>
        <dbReference type="EMBL" id="VEL42423.1"/>
    </source>
</evidence>
<dbReference type="AlphaFoldDB" id="A0A448XQH2"/>
<proteinExistence type="predicted"/>
<protein>
    <submittedName>
        <fullName evidence="2">Uncharacterized protein</fullName>
    </submittedName>
</protein>
<gene>
    <name evidence="2" type="ORF">PXEA_LOCUS35863</name>
</gene>
<organism evidence="2 3">
    <name type="scientific">Protopolystoma xenopodis</name>
    <dbReference type="NCBI Taxonomy" id="117903"/>
    <lineage>
        <taxon>Eukaryota</taxon>
        <taxon>Metazoa</taxon>
        <taxon>Spiralia</taxon>
        <taxon>Lophotrochozoa</taxon>
        <taxon>Platyhelminthes</taxon>
        <taxon>Monogenea</taxon>
        <taxon>Polyopisthocotylea</taxon>
        <taxon>Polystomatidea</taxon>
        <taxon>Polystomatidae</taxon>
        <taxon>Protopolystoma</taxon>
    </lineage>
</organism>
<feature type="compositionally biased region" description="Acidic residues" evidence="1">
    <location>
        <begin position="116"/>
        <end position="144"/>
    </location>
</feature>
<feature type="non-terminal residue" evidence="2">
    <location>
        <position position="1"/>
    </location>
</feature>
<name>A0A448XQH2_9PLAT</name>
<accession>A0A448XQH2</accession>
<feature type="region of interest" description="Disordered" evidence="1">
    <location>
        <begin position="115"/>
        <end position="181"/>
    </location>
</feature>
<comment type="caution">
    <text evidence="2">The sequence shown here is derived from an EMBL/GenBank/DDBJ whole genome shotgun (WGS) entry which is preliminary data.</text>
</comment>
<keyword evidence="3" id="KW-1185">Reference proteome</keyword>
<dbReference type="EMBL" id="CAAALY010274343">
    <property type="protein sequence ID" value="VEL42423.1"/>
    <property type="molecule type" value="Genomic_DNA"/>
</dbReference>